<dbReference type="PANTHER" id="PTHR13774">
    <property type="entry name" value="PHENAZINE BIOSYNTHESIS PROTEIN"/>
    <property type="match status" value="1"/>
</dbReference>
<dbReference type="InterPro" id="IPR003719">
    <property type="entry name" value="Phenazine_PhzF-like"/>
</dbReference>
<dbReference type="GO" id="GO:0005737">
    <property type="term" value="C:cytoplasm"/>
    <property type="evidence" value="ECO:0007669"/>
    <property type="project" value="TreeGrafter"/>
</dbReference>
<dbReference type="InParanoid" id="A0A0C3EPZ5"/>
<name>A0A0C3EPZ5_PILCF</name>
<evidence type="ECO:0000313" key="4">
    <source>
        <dbReference type="Proteomes" id="UP000054166"/>
    </source>
</evidence>
<dbReference type="HOGENOM" id="CLU_048756_2_1_1"/>
<comment type="similarity">
    <text evidence="1">Belongs to the PhzF family.</text>
</comment>
<evidence type="ECO:0000313" key="3">
    <source>
        <dbReference type="EMBL" id="KIM74620.1"/>
    </source>
</evidence>
<proteinExistence type="inferred from homology"/>
<dbReference type="AlphaFoldDB" id="A0A0C3EPZ5"/>
<gene>
    <name evidence="3" type="ORF">PILCRDRAFT_828039</name>
</gene>
<organism evidence="3 4">
    <name type="scientific">Piloderma croceum (strain F 1598)</name>
    <dbReference type="NCBI Taxonomy" id="765440"/>
    <lineage>
        <taxon>Eukaryota</taxon>
        <taxon>Fungi</taxon>
        <taxon>Dikarya</taxon>
        <taxon>Basidiomycota</taxon>
        <taxon>Agaricomycotina</taxon>
        <taxon>Agaricomycetes</taxon>
        <taxon>Agaricomycetidae</taxon>
        <taxon>Atheliales</taxon>
        <taxon>Atheliaceae</taxon>
        <taxon>Piloderma</taxon>
    </lineage>
</organism>
<reference evidence="3 4" key="1">
    <citation type="submission" date="2014-04" db="EMBL/GenBank/DDBJ databases">
        <authorList>
            <consortium name="DOE Joint Genome Institute"/>
            <person name="Kuo A."/>
            <person name="Tarkka M."/>
            <person name="Buscot F."/>
            <person name="Kohler A."/>
            <person name="Nagy L.G."/>
            <person name="Floudas D."/>
            <person name="Copeland A."/>
            <person name="Barry K.W."/>
            <person name="Cichocki N."/>
            <person name="Veneault-Fourrey C."/>
            <person name="LaButti K."/>
            <person name="Lindquist E.A."/>
            <person name="Lipzen A."/>
            <person name="Lundell T."/>
            <person name="Morin E."/>
            <person name="Murat C."/>
            <person name="Sun H."/>
            <person name="Tunlid A."/>
            <person name="Henrissat B."/>
            <person name="Grigoriev I.V."/>
            <person name="Hibbett D.S."/>
            <person name="Martin F."/>
            <person name="Nordberg H.P."/>
            <person name="Cantor M.N."/>
            <person name="Hua S.X."/>
        </authorList>
    </citation>
    <scope>NUCLEOTIDE SEQUENCE [LARGE SCALE GENOMIC DNA]</scope>
    <source>
        <strain evidence="3 4">F 1598</strain>
    </source>
</reference>
<evidence type="ECO:0000256" key="1">
    <source>
        <dbReference type="ARBA" id="ARBA00008270"/>
    </source>
</evidence>
<evidence type="ECO:0000256" key="2">
    <source>
        <dbReference type="ARBA" id="ARBA00023235"/>
    </source>
</evidence>
<dbReference type="GO" id="GO:0016853">
    <property type="term" value="F:isomerase activity"/>
    <property type="evidence" value="ECO:0007669"/>
    <property type="project" value="UniProtKB-KW"/>
</dbReference>
<sequence length="349" mass="36831">MAPAPFTAPFLLLSAFTSSPNSGNPAAVVFLPSPVISYPSEKLQAIATNLNQPITAFVSALPGTAAEVNTDKDTGVQADFYIRWFTVSVEIPLCGHGTLVAAKAIFATPDLAAQVNGKSKPNGRANGNTEGEENLLRFQTTTGVIVSARKTTFTIPKTASEVEQIQISFPHAPTVPILSASPAEAKIRSALGKALKKPAGDVNIMYMGHGEGSFKDYLLIELGKGETLEGREIVKDAFRESGFGINVVTTAPSPSSTGDEVFLSRMFAPSCGVPEDQVCGSAHCLLVPYWAQKRLAASSANEPTTLETPMVALQVSQRGGMLFVSWDTKEGVAKIGGDVVVWGKGEVFV</sequence>
<dbReference type="OrthoDB" id="75169at2759"/>
<keyword evidence="4" id="KW-1185">Reference proteome</keyword>
<dbReference type="Proteomes" id="UP000054166">
    <property type="component" value="Unassembled WGS sequence"/>
</dbReference>
<dbReference type="Gene3D" id="3.10.310.10">
    <property type="entry name" value="Diaminopimelate Epimerase, Chain A, domain 1"/>
    <property type="match status" value="2"/>
</dbReference>
<dbReference type="SUPFAM" id="SSF54506">
    <property type="entry name" value="Diaminopimelate epimerase-like"/>
    <property type="match status" value="1"/>
</dbReference>
<dbReference type="EMBL" id="KN833058">
    <property type="protein sequence ID" value="KIM74620.1"/>
    <property type="molecule type" value="Genomic_DNA"/>
</dbReference>
<protein>
    <recommendedName>
        <fullName evidence="5">Diaminopimelate epimerase-like protein</fullName>
    </recommendedName>
</protein>
<keyword evidence="2" id="KW-0413">Isomerase</keyword>
<accession>A0A0C3EPZ5</accession>
<dbReference type="PANTHER" id="PTHR13774:SF17">
    <property type="entry name" value="PHENAZINE BIOSYNTHESIS-LIKE DOMAIN-CONTAINING PROTEIN"/>
    <property type="match status" value="1"/>
</dbReference>
<reference evidence="4" key="2">
    <citation type="submission" date="2015-01" db="EMBL/GenBank/DDBJ databases">
        <title>Evolutionary Origins and Diversification of the Mycorrhizal Mutualists.</title>
        <authorList>
            <consortium name="DOE Joint Genome Institute"/>
            <consortium name="Mycorrhizal Genomics Consortium"/>
            <person name="Kohler A."/>
            <person name="Kuo A."/>
            <person name="Nagy L.G."/>
            <person name="Floudas D."/>
            <person name="Copeland A."/>
            <person name="Barry K.W."/>
            <person name="Cichocki N."/>
            <person name="Veneault-Fourrey C."/>
            <person name="LaButti K."/>
            <person name="Lindquist E.A."/>
            <person name="Lipzen A."/>
            <person name="Lundell T."/>
            <person name="Morin E."/>
            <person name="Murat C."/>
            <person name="Riley R."/>
            <person name="Ohm R."/>
            <person name="Sun H."/>
            <person name="Tunlid A."/>
            <person name="Henrissat B."/>
            <person name="Grigoriev I.V."/>
            <person name="Hibbett D.S."/>
            <person name="Martin F."/>
        </authorList>
    </citation>
    <scope>NUCLEOTIDE SEQUENCE [LARGE SCALE GENOMIC DNA]</scope>
    <source>
        <strain evidence="4">F 1598</strain>
    </source>
</reference>
<evidence type="ECO:0008006" key="5">
    <source>
        <dbReference type="Google" id="ProtNLM"/>
    </source>
</evidence>
<dbReference type="STRING" id="765440.A0A0C3EPZ5"/>
<dbReference type="Pfam" id="PF02567">
    <property type="entry name" value="PhzC-PhzF"/>
    <property type="match status" value="1"/>
</dbReference>